<evidence type="ECO:0000313" key="3">
    <source>
        <dbReference type="Proteomes" id="UP001385499"/>
    </source>
</evidence>
<evidence type="ECO:0000259" key="1">
    <source>
        <dbReference type="PROSITE" id="PS51186"/>
    </source>
</evidence>
<dbReference type="InterPro" id="IPR016181">
    <property type="entry name" value="Acyl_CoA_acyltransferase"/>
</dbReference>
<dbReference type="InterPro" id="IPR000182">
    <property type="entry name" value="GNAT_dom"/>
</dbReference>
<name>A0ABU8TMI5_9HYPH</name>
<organism evidence="2 3">
    <name type="scientific">Roseibium algae</name>
    <dbReference type="NCBI Taxonomy" id="3123038"/>
    <lineage>
        <taxon>Bacteria</taxon>
        <taxon>Pseudomonadati</taxon>
        <taxon>Pseudomonadota</taxon>
        <taxon>Alphaproteobacteria</taxon>
        <taxon>Hyphomicrobiales</taxon>
        <taxon>Stappiaceae</taxon>
        <taxon>Roseibium</taxon>
    </lineage>
</organism>
<dbReference type="PANTHER" id="PTHR43792">
    <property type="entry name" value="GNAT FAMILY, PUTATIVE (AFU_ORTHOLOGUE AFUA_3G00765)-RELATED-RELATED"/>
    <property type="match status" value="1"/>
</dbReference>
<dbReference type="InterPro" id="IPR051531">
    <property type="entry name" value="N-acetyltransferase"/>
</dbReference>
<sequence>MTDVPVLRTGSFLLRPMTYDDWPAYAELMASDRAQFMGGPYKASGAWALFCHDVAQWALFGHGALMIEEQATGACLGQVGINHGPLFPEKELGWLVYPGAEGRGVAFEAAESFRDWAFSSLKLTTLVSYIDPGNTRSIALAERLGATLDSAAPRNDPRDLVYRHVPQMAS</sequence>
<dbReference type="Proteomes" id="UP001385499">
    <property type="component" value="Unassembled WGS sequence"/>
</dbReference>
<dbReference type="SUPFAM" id="SSF55729">
    <property type="entry name" value="Acyl-CoA N-acyltransferases (Nat)"/>
    <property type="match status" value="1"/>
</dbReference>
<dbReference type="PANTHER" id="PTHR43792:SF1">
    <property type="entry name" value="N-ACETYLTRANSFERASE DOMAIN-CONTAINING PROTEIN"/>
    <property type="match status" value="1"/>
</dbReference>
<accession>A0ABU8TMI5</accession>
<dbReference type="PROSITE" id="PS51186">
    <property type="entry name" value="GNAT"/>
    <property type="match status" value="1"/>
</dbReference>
<evidence type="ECO:0000313" key="2">
    <source>
        <dbReference type="EMBL" id="MEJ8475352.1"/>
    </source>
</evidence>
<proteinExistence type="predicted"/>
<reference evidence="2 3" key="1">
    <citation type="submission" date="2024-02" db="EMBL/GenBank/DDBJ databases">
        <title>Roseibium algae sp. nov., isolated from marine alga (Grateloupia sp.), showing potential in myo-inositol conversion.</title>
        <authorList>
            <person name="Wang Y."/>
        </authorList>
    </citation>
    <scope>NUCLEOTIDE SEQUENCE [LARGE SCALE GENOMIC DNA]</scope>
    <source>
        <strain evidence="2 3">H3510</strain>
    </source>
</reference>
<gene>
    <name evidence="2" type="ORF">V6575_14750</name>
</gene>
<dbReference type="RefSeq" id="WP_340275370.1">
    <property type="nucleotide sequence ID" value="NZ_JBAKIA010000010.1"/>
</dbReference>
<protein>
    <submittedName>
        <fullName evidence="2">GNAT family N-acetyltransferase</fullName>
    </submittedName>
</protein>
<dbReference type="Pfam" id="PF13302">
    <property type="entry name" value="Acetyltransf_3"/>
    <property type="match status" value="1"/>
</dbReference>
<feature type="domain" description="N-acetyltransferase" evidence="1">
    <location>
        <begin position="12"/>
        <end position="167"/>
    </location>
</feature>
<dbReference type="Gene3D" id="3.40.630.30">
    <property type="match status" value="1"/>
</dbReference>
<comment type="caution">
    <text evidence="2">The sequence shown here is derived from an EMBL/GenBank/DDBJ whole genome shotgun (WGS) entry which is preliminary data.</text>
</comment>
<dbReference type="EMBL" id="JBAKIA010000010">
    <property type="protein sequence ID" value="MEJ8475352.1"/>
    <property type="molecule type" value="Genomic_DNA"/>
</dbReference>
<keyword evidence="3" id="KW-1185">Reference proteome</keyword>